<organism evidence="2 3">
    <name type="scientific">Chryseobacterium turcicum</name>
    <dbReference type="NCBI Taxonomy" id="2898076"/>
    <lineage>
        <taxon>Bacteria</taxon>
        <taxon>Pseudomonadati</taxon>
        <taxon>Bacteroidota</taxon>
        <taxon>Flavobacteriia</taxon>
        <taxon>Flavobacteriales</taxon>
        <taxon>Weeksellaceae</taxon>
        <taxon>Chryseobacterium group</taxon>
        <taxon>Chryseobacterium</taxon>
    </lineage>
</organism>
<keyword evidence="1" id="KW-0472">Membrane</keyword>
<proteinExistence type="predicted"/>
<evidence type="ECO:0000256" key="1">
    <source>
        <dbReference type="SAM" id="Phobius"/>
    </source>
</evidence>
<gene>
    <name evidence="2" type="ORF">LO744_02985</name>
</gene>
<sequence>MTSEQNNEIRNYLLAKKLPVDLMMEVEDHFVSQINELQVEKKISFDDAFNATIISWYDDLKLFWEGSWSQENTSTLIKKSTKQKMFFILKKSAVVAVISYVVMLLCYFLLPFEVFRISFGVLISLIMIFPLIIYIKEKKYFDLPKQYKNIRLSAYQDMVVAFFIFPMSSGWLFRFVLEMNDGFLDVNFMKGIVANFLFAFFFFFEAAIIICQQKYLEIIKKIIPYLQENFKISN</sequence>
<reference evidence="2" key="1">
    <citation type="submission" date="2021-11" db="EMBL/GenBank/DDBJ databases">
        <title>Description of novel Chryseobacterium species.</title>
        <authorList>
            <person name="Saticioglu I.B."/>
            <person name="Ay H."/>
            <person name="Altun S."/>
            <person name="Duman M."/>
        </authorList>
    </citation>
    <scope>NUCLEOTIDE SEQUENCE</scope>
    <source>
        <strain evidence="2">C-17</strain>
    </source>
</reference>
<keyword evidence="1" id="KW-1133">Transmembrane helix</keyword>
<feature type="transmembrane region" description="Helical" evidence="1">
    <location>
        <begin position="88"/>
        <end position="110"/>
    </location>
</feature>
<evidence type="ECO:0000313" key="2">
    <source>
        <dbReference type="EMBL" id="MCD1115831.1"/>
    </source>
</evidence>
<dbReference type="AlphaFoldDB" id="A0A9Q3V0Z6"/>
<comment type="caution">
    <text evidence="2">The sequence shown here is derived from an EMBL/GenBank/DDBJ whole genome shotgun (WGS) entry which is preliminary data.</text>
</comment>
<dbReference type="RefSeq" id="WP_230667108.1">
    <property type="nucleotide sequence ID" value="NZ_JAJNAY010000001.1"/>
</dbReference>
<accession>A0A9Q3V0Z6</accession>
<name>A0A9Q3V0Z6_9FLAO</name>
<feature type="transmembrane region" description="Helical" evidence="1">
    <location>
        <begin position="193"/>
        <end position="211"/>
    </location>
</feature>
<dbReference type="Proteomes" id="UP001108025">
    <property type="component" value="Unassembled WGS sequence"/>
</dbReference>
<protein>
    <submittedName>
        <fullName evidence="2">Uncharacterized protein</fullName>
    </submittedName>
</protein>
<feature type="transmembrane region" description="Helical" evidence="1">
    <location>
        <begin position="116"/>
        <end position="135"/>
    </location>
</feature>
<dbReference type="EMBL" id="JAJNAY010000001">
    <property type="protein sequence ID" value="MCD1115831.1"/>
    <property type="molecule type" value="Genomic_DNA"/>
</dbReference>
<feature type="transmembrane region" description="Helical" evidence="1">
    <location>
        <begin position="155"/>
        <end position="173"/>
    </location>
</feature>
<evidence type="ECO:0000313" key="3">
    <source>
        <dbReference type="Proteomes" id="UP001108025"/>
    </source>
</evidence>
<keyword evidence="1" id="KW-0812">Transmembrane</keyword>
<keyword evidence="3" id="KW-1185">Reference proteome</keyword>